<evidence type="ECO:0000313" key="3">
    <source>
        <dbReference type="EMBL" id="MBX7489243.1"/>
    </source>
</evidence>
<feature type="domain" description="Alginate export" evidence="2">
    <location>
        <begin position="104"/>
        <end position="471"/>
    </location>
</feature>
<dbReference type="RefSeq" id="WP_221598435.1">
    <property type="nucleotide sequence ID" value="NZ_JAIGNQ010000003.1"/>
</dbReference>
<dbReference type="Pfam" id="PF13372">
    <property type="entry name" value="Alginate_exp"/>
    <property type="match status" value="1"/>
</dbReference>
<proteinExistence type="predicted"/>
<reference evidence="3 4" key="1">
    <citation type="submission" date="2021-08" db="EMBL/GenBank/DDBJ databases">
        <title>Comparative Genomics Analysis of the Genus Qipengyuania Reveals Extensive Genetic Diversity and Metabolic Versatility, Including the Description of Fifteen Novel Species.</title>
        <authorList>
            <person name="Liu Y."/>
        </authorList>
    </citation>
    <scope>NUCLEOTIDE SEQUENCE [LARGE SCALE GENOMIC DNA]</scope>
    <source>
        <strain evidence="3 4">GH25</strain>
    </source>
</reference>
<comment type="caution">
    <text evidence="3">The sequence shown here is derived from an EMBL/GenBank/DDBJ whole genome shotgun (WGS) entry which is preliminary data.</text>
</comment>
<dbReference type="Proteomes" id="UP000776651">
    <property type="component" value="Unassembled WGS sequence"/>
</dbReference>
<name>A0ABS7JJJ4_9SPHN</name>
<keyword evidence="4" id="KW-1185">Reference proteome</keyword>
<accession>A0ABS7JJJ4</accession>
<feature type="compositionally biased region" description="Basic and acidic residues" evidence="1">
    <location>
        <begin position="41"/>
        <end position="56"/>
    </location>
</feature>
<feature type="region of interest" description="Disordered" evidence="1">
    <location>
        <begin position="17"/>
        <end position="56"/>
    </location>
</feature>
<dbReference type="InterPro" id="IPR025388">
    <property type="entry name" value="Alginate_export_dom"/>
</dbReference>
<organism evidence="3 4">
    <name type="scientific">Qipengyuania pacifica</name>
    <dbReference type="NCBI Taxonomy" id="2860199"/>
    <lineage>
        <taxon>Bacteria</taxon>
        <taxon>Pseudomonadati</taxon>
        <taxon>Pseudomonadota</taxon>
        <taxon>Alphaproteobacteria</taxon>
        <taxon>Sphingomonadales</taxon>
        <taxon>Erythrobacteraceae</taxon>
        <taxon>Qipengyuania</taxon>
    </lineage>
</organism>
<evidence type="ECO:0000256" key="1">
    <source>
        <dbReference type="SAM" id="MobiDB-lite"/>
    </source>
</evidence>
<evidence type="ECO:0000259" key="2">
    <source>
        <dbReference type="Pfam" id="PF13372"/>
    </source>
</evidence>
<dbReference type="EMBL" id="JAIGNQ010000003">
    <property type="protein sequence ID" value="MBX7489243.1"/>
    <property type="molecule type" value="Genomic_DNA"/>
</dbReference>
<gene>
    <name evidence="3" type="ORF">K3177_12025</name>
</gene>
<protein>
    <submittedName>
        <fullName evidence="3">Alginate export family protein</fullName>
    </submittedName>
</protein>
<evidence type="ECO:0000313" key="4">
    <source>
        <dbReference type="Proteomes" id="UP000776651"/>
    </source>
</evidence>
<sequence length="505" mass="55938">MQSIMLALAFAGAAQPNLPTASSDDESAQAPVASQATGDVGQDRDETPATDPYPREAIGEGQVVGRLASTRWTEDWRAMADQAKRDDFLDRLKFLPLSDDGEVYLTLSGEIRVRSDFLTNTGLVERPTERRDRLRVIGGADLHLGPNVRLFAEIAHGGLDGRNLTTQQTNFKNDLVVQQAFAEVSGDIAGLEAGARYGRQEFLDGSALLIGSRDFNTIRFVVNGLRTWVRGSRVRAGLFDFEFTELGAGGTSDDRSDDDTRFSGVNLGFVLATDMFGGSKLYFDPFIWRLRQNDLTWGPQIADDRRLYTGARLWGSAGPITVDWNANYQSGSFGDRDISAWQVFLSQTYRLGEDRTAPSVGLRFDYGSGGNGTSGTGTLRTATTPYGINAPFGYQITMTPTNLLAVTPGFNFQAFKNFSVNLEYQLSYRPEETDAVYRPINRPYVGTDQVSGHKVADMIRMQTRWNITPRLFLGTRTEYTIARNVLTRAGYADSFFATAWLSYRF</sequence>